<feature type="domain" description="ABC transporter" evidence="3">
    <location>
        <begin position="263"/>
        <end position="510"/>
    </location>
</feature>
<dbReference type="InterPro" id="IPR050107">
    <property type="entry name" value="ABC_carbohydrate_import_ATPase"/>
</dbReference>
<dbReference type="GO" id="GO:0005524">
    <property type="term" value="F:ATP binding"/>
    <property type="evidence" value="ECO:0007669"/>
    <property type="project" value="UniProtKB-KW"/>
</dbReference>
<dbReference type="InterPro" id="IPR003439">
    <property type="entry name" value="ABC_transporter-like_ATP-bd"/>
</dbReference>
<keyword evidence="1" id="KW-0547">Nucleotide-binding</keyword>
<reference evidence="4 5" key="1">
    <citation type="submission" date="2020-05" db="EMBL/GenBank/DDBJ databases">
        <title>Strain PA2F3 complete genome.</title>
        <authorList>
            <person name="Kim Y.-S."/>
            <person name="Kim S.-J."/>
            <person name="Jung H.-k."/>
            <person name="Kim S.-E."/>
            <person name="Kim K.-H."/>
        </authorList>
    </citation>
    <scope>NUCLEOTIDE SEQUENCE [LARGE SCALE GENOMIC DNA]</scope>
    <source>
        <strain evidence="4 5">PA2F3</strain>
    </source>
</reference>
<dbReference type="InterPro" id="IPR017871">
    <property type="entry name" value="ABC_transporter-like_CS"/>
</dbReference>
<dbReference type="PANTHER" id="PTHR43790">
    <property type="entry name" value="CARBOHYDRATE TRANSPORT ATP-BINDING PROTEIN MG119-RELATED"/>
    <property type="match status" value="1"/>
</dbReference>
<dbReference type="SMART" id="SM00382">
    <property type="entry name" value="AAA"/>
    <property type="match status" value="1"/>
</dbReference>
<evidence type="ECO:0000256" key="1">
    <source>
        <dbReference type="ARBA" id="ARBA00022741"/>
    </source>
</evidence>
<dbReference type="Pfam" id="PF00005">
    <property type="entry name" value="ABC_tran"/>
    <property type="match status" value="2"/>
</dbReference>
<dbReference type="CDD" id="cd03216">
    <property type="entry name" value="ABC_Carb_Monos_I"/>
    <property type="match status" value="1"/>
</dbReference>
<dbReference type="Gene3D" id="3.40.50.300">
    <property type="entry name" value="P-loop containing nucleotide triphosphate hydrolases"/>
    <property type="match status" value="2"/>
</dbReference>
<evidence type="ECO:0000259" key="3">
    <source>
        <dbReference type="PROSITE" id="PS50893"/>
    </source>
</evidence>
<dbReference type="InterPro" id="IPR027417">
    <property type="entry name" value="P-loop_NTPase"/>
</dbReference>
<evidence type="ECO:0000313" key="4">
    <source>
        <dbReference type="EMBL" id="QKJ18246.1"/>
    </source>
</evidence>
<gene>
    <name evidence="4" type="ORF">HQM25_01745</name>
</gene>
<dbReference type="RefSeq" id="WP_172988626.1">
    <property type="nucleotide sequence ID" value="NZ_CP054038.1"/>
</dbReference>
<sequence>MTDNDGGASEAGHPPILELRAAEKLYPNGVYAVRGVDLKICRGEIHSIVGENGAGKSTAMKLAYGLEHLTAGSILIDGEQRSIASPSEAIKLGIGMVHQNLMLVPSLTVAENIALGAEPGSAVYVSRKDMDAAATELAERTGLPIQPKKKVSEASVGTRQRAAILKALGRGAKVLILDEPTAVLTPQETDDLFAAVRKLRDEGLTVIFISHKLDEVRAISDRISVMRQGKLIATHDVADTTEAGLAAEMVGRSVSLDVERGTTDIIDGVLTVEGLVTQFSAAAPLDLAVAGGEIVGIAGIEDNGQSELMDTLAGLMRPVAGTVRLNGEDITRHTTKQRRRNGVSIVSEDRLRNGAALDLGIDTNLVVDRYDRAPFSSRGVLKPGVVRELAERLMAQFRVKAPDPRVPVSALSGGNMQKVIMARELSSEPTLLLASQPTRGVDIGAQQFVYEQIVAARDTGAAVLLVSADLGELLTLSDRLLVMREGRLVARFDNLTGITEEKVGQHMLGVTADATEGGAQ</sequence>
<keyword evidence="2 4" id="KW-0067">ATP-binding</keyword>
<dbReference type="CDD" id="cd03215">
    <property type="entry name" value="ABC_Carb_Monos_II"/>
    <property type="match status" value="1"/>
</dbReference>
<evidence type="ECO:0000313" key="5">
    <source>
        <dbReference type="Proteomes" id="UP000502498"/>
    </source>
</evidence>
<dbReference type="PROSITE" id="PS00211">
    <property type="entry name" value="ABC_TRANSPORTER_1"/>
    <property type="match status" value="1"/>
</dbReference>
<dbReference type="InterPro" id="IPR003593">
    <property type="entry name" value="AAA+_ATPase"/>
</dbReference>
<dbReference type="AlphaFoldDB" id="A0A7D4U6B0"/>
<dbReference type="Proteomes" id="UP000502498">
    <property type="component" value="Chromosome"/>
</dbReference>
<dbReference type="GO" id="GO:0016887">
    <property type="term" value="F:ATP hydrolysis activity"/>
    <property type="evidence" value="ECO:0007669"/>
    <property type="project" value="InterPro"/>
</dbReference>
<dbReference type="EMBL" id="CP054038">
    <property type="protein sequence ID" value="QKJ18246.1"/>
    <property type="molecule type" value="Genomic_DNA"/>
</dbReference>
<protein>
    <submittedName>
        <fullName evidence="4">ABC transporter ATP-binding protein</fullName>
    </submittedName>
</protein>
<organism evidence="4 5">
    <name type="scientific">Microbacterium hominis</name>
    <dbReference type="NCBI Taxonomy" id="162426"/>
    <lineage>
        <taxon>Bacteria</taxon>
        <taxon>Bacillati</taxon>
        <taxon>Actinomycetota</taxon>
        <taxon>Actinomycetes</taxon>
        <taxon>Micrococcales</taxon>
        <taxon>Microbacteriaceae</taxon>
        <taxon>Microbacterium</taxon>
    </lineage>
</organism>
<dbReference type="PANTHER" id="PTHR43790:SF4">
    <property type="entry name" value="GUANOSINE IMPORT ATP-BINDING PROTEIN NUPO"/>
    <property type="match status" value="1"/>
</dbReference>
<accession>A0A7D4U6B0</accession>
<dbReference type="SUPFAM" id="SSF52540">
    <property type="entry name" value="P-loop containing nucleoside triphosphate hydrolases"/>
    <property type="match status" value="2"/>
</dbReference>
<name>A0A7D4U6B0_9MICO</name>
<proteinExistence type="predicted"/>
<evidence type="ECO:0000256" key="2">
    <source>
        <dbReference type="ARBA" id="ARBA00022840"/>
    </source>
</evidence>
<feature type="domain" description="ABC transporter" evidence="3">
    <location>
        <begin position="17"/>
        <end position="253"/>
    </location>
</feature>
<dbReference type="PROSITE" id="PS50893">
    <property type="entry name" value="ABC_TRANSPORTER_2"/>
    <property type="match status" value="2"/>
</dbReference>